<evidence type="ECO:0000313" key="2">
    <source>
        <dbReference type="EMBL" id="WEW55220.1"/>
    </source>
</evidence>
<keyword evidence="3" id="KW-1185">Reference proteome</keyword>
<reference evidence="2" key="1">
    <citation type="submission" date="2023-03" db="EMBL/GenBank/DDBJ databases">
        <title>Emydomyces testavorans Genome Sequence.</title>
        <authorList>
            <person name="Hoyer L."/>
        </authorList>
    </citation>
    <scope>NUCLEOTIDE SEQUENCE</scope>
    <source>
        <strain evidence="2">16-2883</strain>
    </source>
</reference>
<dbReference type="Proteomes" id="UP001219355">
    <property type="component" value="Chromosome 1"/>
</dbReference>
<feature type="region of interest" description="Disordered" evidence="1">
    <location>
        <begin position="199"/>
        <end position="242"/>
    </location>
</feature>
<feature type="compositionally biased region" description="Basic and acidic residues" evidence="1">
    <location>
        <begin position="219"/>
        <end position="242"/>
    </location>
</feature>
<proteinExistence type="predicted"/>
<organism evidence="2 3">
    <name type="scientific">Emydomyces testavorans</name>
    <dbReference type="NCBI Taxonomy" id="2070801"/>
    <lineage>
        <taxon>Eukaryota</taxon>
        <taxon>Fungi</taxon>
        <taxon>Dikarya</taxon>
        <taxon>Ascomycota</taxon>
        <taxon>Pezizomycotina</taxon>
        <taxon>Eurotiomycetes</taxon>
        <taxon>Eurotiomycetidae</taxon>
        <taxon>Onygenales</taxon>
        <taxon>Nannizziopsiaceae</taxon>
        <taxon>Emydomyces</taxon>
    </lineage>
</organism>
<accession>A0AAF0DBW8</accession>
<evidence type="ECO:0000256" key="1">
    <source>
        <dbReference type="SAM" id="MobiDB-lite"/>
    </source>
</evidence>
<protein>
    <recommendedName>
        <fullName evidence="4">Zn(2)-C6 fungal-type domain-containing protein</fullName>
    </recommendedName>
</protein>
<gene>
    <name evidence="2" type="ORF">PRK78_000649</name>
</gene>
<evidence type="ECO:0000313" key="3">
    <source>
        <dbReference type="Proteomes" id="UP001219355"/>
    </source>
</evidence>
<sequence length="242" mass="28585">MNINNMDVEKETPIWTDEMIRRWDEYKDLDEYHIRAEASYNEMVQSLAKDLDQRRCFPCISNRTECNEKLPCDTCRAEEMPHVCQYPEHNRTTPLPLWFYRLTEDNQILLDFAKIWKAAATAHLDARLAFMEEFPGAFGDAKATLGHFQRINQIRQDVCAVTSRVMDHLLWRDEAAGDMVTPWDPPVAYDRSTVVDTKLPGQHRFPSMDESPIRRQKRCERWNDPKNKDPPPRDRPSRSNMW</sequence>
<dbReference type="AlphaFoldDB" id="A0AAF0DBW8"/>
<evidence type="ECO:0008006" key="4">
    <source>
        <dbReference type="Google" id="ProtNLM"/>
    </source>
</evidence>
<name>A0AAF0DBW8_9EURO</name>
<dbReference type="EMBL" id="CP120627">
    <property type="protein sequence ID" value="WEW55220.1"/>
    <property type="molecule type" value="Genomic_DNA"/>
</dbReference>